<evidence type="ECO:0000313" key="1">
    <source>
        <dbReference type="EMBL" id="SKA46718.1"/>
    </source>
</evidence>
<dbReference type="EMBL" id="FUXU01000004">
    <property type="protein sequence ID" value="SKA46718.1"/>
    <property type="molecule type" value="Genomic_DNA"/>
</dbReference>
<evidence type="ECO:0000313" key="2">
    <source>
        <dbReference type="Proteomes" id="UP000190162"/>
    </source>
</evidence>
<dbReference type="OrthoDB" id="5916934at2"/>
<accession>A0A1T4U2I5</accession>
<dbReference type="RefSeq" id="WP_078751107.1">
    <property type="nucleotide sequence ID" value="NZ_FUXU01000004.1"/>
</dbReference>
<dbReference type="Proteomes" id="UP000190162">
    <property type="component" value="Unassembled WGS sequence"/>
</dbReference>
<proteinExistence type="predicted"/>
<name>A0A1T4U2I5_9GAMM</name>
<sequence>MLDRLDFLQKHLPSGEHNRVVPVYMFTTDQGLPVILRVNIGNARDDVPVALMAFDIDAMATTVRCEVQYPTENTKLRLYGRLTGKRFTLGTTEIDNWSTLETLLKANLEKHQAVPTP</sequence>
<gene>
    <name evidence="1" type="ORF">SAMN02745132_00601</name>
</gene>
<dbReference type="AlphaFoldDB" id="A0A1T4U2I5"/>
<keyword evidence="2" id="KW-1185">Reference proteome</keyword>
<reference evidence="2" key="1">
    <citation type="submission" date="2017-02" db="EMBL/GenBank/DDBJ databases">
        <authorList>
            <person name="Varghese N."/>
            <person name="Submissions S."/>
        </authorList>
    </citation>
    <scope>NUCLEOTIDE SEQUENCE [LARGE SCALE GENOMIC DNA]</scope>
    <source>
        <strain evidence="2">DSM 22720</strain>
    </source>
</reference>
<protein>
    <submittedName>
        <fullName evidence="1">Uncharacterized protein</fullName>
    </submittedName>
</protein>
<organism evidence="1 2">
    <name type="scientific">Enterovibrio nigricans DSM 22720</name>
    <dbReference type="NCBI Taxonomy" id="1121868"/>
    <lineage>
        <taxon>Bacteria</taxon>
        <taxon>Pseudomonadati</taxon>
        <taxon>Pseudomonadota</taxon>
        <taxon>Gammaproteobacteria</taxon>
        <taxon>Vibrionales</taxon>
        <taxon>Vibrionaceae</taxon>
        <taxon>Enterovibrio</taxon>
    </lineage>
</organism>